<proteinExistence type="predicted"/>
<dbReference type="Proteomes" id="UP001059041">
    <property type="component" value="Linkage Group LG25"/>
</dbReference>
<evidence type="ECO:0000313" key="2">
    <source>
        <dbReference type="Proteomes" id="UP001059041"/>
    </source>
</evidence>
<evidence type="ECO:0000313" key="1">
    <source>
        <dbReference type="EMBL" id="KAI7791342.1"/>
    </source>
</evidence>
<dbReference type="AlphaFoldDB" id="A0A9W7W8I1"/>
<keyword evidence="2" id="KW-1185">Reference proteome</keyword>
<protein>
    <submittedName>
        <fullName evidence="1">Class I cytokine receptor-like factor 1.b</fullName>
    </submittedName>
</protein>
<reference evidence="1" key="1">
    <citation type="submission" date="2021-02" db="EMBL/GenBank/DDBJ databases">
        <title>Comparative genomics reveals that relaxation of natural selection precedes convergent phenotypic evolution of cavefish.</title>
        <authorList>
            <person name="Peng Z."/>
        </authorList>
    </citation>
    <scope>NUCLEOTIDE SEQUENCE</scope>
    <source>
        <tissue evidence="1">Muscle</tissue>
    </source>
</reference>
<gene>
    <name evidence="1" type="ORF">IRJ41_018733</name>
</gene>
<organism evidence="1 2">
    <name type="scientific">Triplophysa rosa</name>
    <name type="common">Cave loach</name>
    <dbReference type="NCBI Taxonomy" id="992332"/>
    <lineage>
        <taxon>Eukaryota</taxon>
        <taxon>Metazoa</taxon>
        <taxon>Chordata</taxon>
        <taxon>Craniata</taxon>
        <taxon>Vertebrata</taxon>
        <taxon>Euteleostomi</taxon>
        <taxon>Actinopterygii</taxon>
        <taxon>Neopterygii</taxon>
        <taxon>Teleostei</taxon>
        <taxon>Ostariophysi</taxon>
        <taxon>Cypriniformes</taxon>
        <taxon>Nemacheilidae</taxon>
        <taxon>Triplophysa</taxon>
    </lineage>
</organism>
<comment type="caution">
    <text evidence="1">The sequence shown here is derived from an EMBL/GenBank/DDBJ whole genome shotgun (WGS) entry which is preliminary data.</text>
</comment>
<feature type="non-terminal residue" evidence="1">
    <location>
        <position position="1"/>
    </location>
</feature>
<keyword evidence="1" id="KW-0675">Receptor</keyword>
<accession>A0A9W7W8I1</accession>
<dbReference type="EMBL" id="JAFHDT010000025">
    <property type="protein sequence ID" value="KAI7791342.1"/>
    <property type="molecule type" value="Genomic_DNA"/>
</dbReference>
<sequence>DRLNSGSCDLKPSEPNSTLRKELKQFFGWMRKHSYGCTDVSIKLYDQWRVWLQKAQKTHDQVGKLNPHLHLHLCIWQTLVSKATYIA</sequence>
<name>A0A9W7W8I1_TRIRA</name>